<dbReference type="PROSITE" id="PS50158">
    <property type="entry name" value="ZF_CCHC"/>
    <property type="match status" value="1"/>
</dbReference>
<keyword evidence="1" id="KW-0863">Zinc-finger</keyword>
<dbReference type="InterPro" id="IPR001878">
    <property type="entry name" value="Znf_CCHC"/>
</dbReference>
<reference evidence="4 5" key="1">
    <citation type="journal article" date="2022" name="Nat. Ecol. Evol.">
        <title>A masculinizing supergene underlies an exaggerated male reproductive morph in a spider.</title>
        <authorList>
            <person name="Hendrickx F."/>
            <person name="De Corte Z."/>
            <person name="Sonet G."/>
            <person name="Van Belleghem S.M."/>
            <person name="Kostlbacher S."/>
            <person name="Vangestel C."/>
        </authorList>
    </citation>
    <scope>NUCLEOTIDE SEQUENCE [LARGE SCALE GENOMIC DNA]</scope>
    <source>
        <strain evidence="4">W744_W776</strain>
    </source>
</reference>
<evidence type="ECO:0000259" key="3">
    <source>
        <dbReference type="PROSITE" id="PS50158"/>
    </source>
</evidence>
<proteinExistence type="predicted"/>
<dbReference type="EMBL" id="JAFNEN010000372">
    <property type="protein sequence ID" value="KAG8184457.1"/>
    <property type="molecule type" value="Genomic_DNA"/>
</dbReference>
<keyword evidence="1" id="KW-0479">Metal-binding</keyword>
<gene>
    <name evidence="4" type="ORF">JTE90_002304</name>
</gene>
<keyword evidence="2" id="KW-0175">Coiled coil</keyword>
<comment type="caution">
    <text evidence="4">The sequence shown here is derived from an EMBL/GenBank/DDBJ whole genome shotgun (WGS) entry which is preliminary data.</text>
</comment>
<feature type="coiled-coil region" evidence="2">
    <location>
        <begin position="275"/>
        <end position="333"/>
    </location>
</feature>
<evidence type="ECO:0000313" key="5">
    <source>
        <dbReference type="Proteomes" id="UP000827092"/>
    </source>
</evidence>
<name>A0AAV6UK15_9ARAC</name>
<dbReference type="GO" id="GO:0003676">
    <property type="term" value="F:nucleic acid binding"/>
    <property type="evidence" value="ECO:0007669"/>
    <property type="project" value="InterPro"/>
</dbReference>
<accession>A0AAV6UK15</accession>
<sequence>MSDNSTDNISAREIMNDIIGGSGEGALSQGCLATSASPFMIDIKKIVVNLNNMLSRSVAKRPRDDSPVLVIDTEEGTNAMSYRDALVAAAPELDLPKPTDLVIPGANRLIVKLKKNENLEKLKKMIEGDPNLGKLAQAKISKHKKHRLILFGVPDSITDDVFKKEVEALEDTMGRPIEIIKSFKNGKVITDNKNYIIDVDAQVAQKLINLGKFVINFNRLSVIRVVLDMSQSGEVMNTGNDLDSEGDWEDREDRILKEKDRSDFIEISDKIFFACMKAEANYLLSHNKIKDLEEEIGAGRAKIKDLESQLSGISEKNVTLESIEDKRQKLVEEYGKNQTRIQEFINCIPEGSPSERSLGNEGKKENSQVLVIDTNDGATALSYRDALIAKAPELKLPNPADLLMPGTSRLIVKMKDIQNLEKFKQIIDNDPNLGTLAQSKISKQKKFRLILFGVPDYTNDEELKSYLESLGETGGRPVEIVKSFKNGKRVTDTKHYIVDVDSRSGENLVNLSRIIIHFNRVRIKKYFNYTRCFKCQRFGHTANSCKWTGIFCAGCGGKHDTRVCTSSTTKCINCLEGQYKNDSNHRADDRVNCKSFLDYKASLISKNKYE</sequence>
<evidence type="ECO:0000313" key="4">
    <source>
        <dbReference type="EMBL" id="KAG8184457.1"/>
    </source>
</evidence>
<dbReference type="Proteomes" id="UP000827092">
    <property type="component" value="Unassembled WGS sequence"/>
</dbReference>
<evidence type="ECO:0000256" key="2">
    <source>
        <dbReference type="SAM" id="Coils"/>
    </source>
</evidence>
<dbReference type="GO" id="GO:0008270">
    <property type="term" value="F:zinc ion binding"/>
    <property type="evidence" value="ECO:0007669"/>
    <property type="project" value="UniProtKB-KW"/>
</dbReference>
<protein>
    <recommendedName>
        <fullName evidence="3">CCHC-type domain-containing protein</fullName>
    </recommendedName>
</protein>
<dbReference type="AlphaFoldDB" id="A0AAV6UK15"/>
<keyword evidence="5" id="KW-1185">Reference proteome</keyword>
<evidence type="ECO:0000256" key="1">
    <source>
        <dbReference type="PROSITE-ProRule" id="PRU00047"/>
    </source>
</evidence>
<organism evidence="4 5">
    <name type="scientific">Oedothorax gibbosus</name>
    <dbReference type="NCBI Taxonomy" id="931172"/>
    <lineage>
        <taxon>Eukaryota</taxon>
        <taxon>Metazoa</taxon>
        <taxon>Ecdysozoa</taxon>
        <taxon>Arthropoda</taxon>
        <taxon>Chelicerata</taxon>
        <taxon>Arachnida</taxon>
        <taxon>Araneae</taxon>
        <taxon>Araneomorphae</taxon>
        <taxon>Entelegynae</taxon>
        <taxon>Araneoidea</taxon>
        <taxon>Linyphiidae</taxon>
        <taxon>Erigoninae</taxon>
        <taxon>Oedothorax</taxon>
    </lineage>
</organism>
<keyword evidence="1" id="KW-0862">Zinc</keyword>
<feature type="domain" description="CCHC-type" evidence="3">
    <location>
        <begin position="531"/>
        <end position="546"/>
    </location>
</feature>